<accession>A0A1H7S5R3</accession>
<sequence length="412" mass="41173">MLGASGYDAAKVVWPHTTGKGITVALIDSGVRATQVDLRGQILQGTDFAFGGNGQTDHSPEGHGTQMASVIAGHGHGPNGEDGIMGLAPGVKILPIGIGTGVQGQGQDYVPQAIRYAVDHGAQVINMSIGSAGADPVEESAVAYAEQHNVVLVAAAGNDGGNDKQYPASWPGVIKVGAVDKTGKLSSESQTGGITVVAPGVDILSDGAGSDTEMRMAHGTSDATAVVSALAALYRSAHPSLTAGQIVNYIIKTAILPKGLTAPDPGFGYGIASPDFKMAVDAGPAAGPLPQATDPLNQGGTGANSSASPDTSTTASGSGSSSSTIVIVLGALAALVVVVVVIVVIARSRRGGGGGGNSGGPGYPQAQPQYQPQPQAYQPPTGQYGQQPPQNPYNNGGQQYPPQQGYGGNQGR</sequence>
<keyword evidence="4 5" id="KW-0720">Serine protease</keyword>
<organism evidence="9 10">
    <name type="scientific">Streptacidiphilus jiangxiensis</name>
    <dbReference type="NCBI Taxonomy" id="235985"/>
    <lineage>
        <taxon>Bacteria</taxon>
        <taxon>Bacillati</taxon>
        <taxon>Actinomycetota</taxon>
        <taxon>Actinomycetes</taxon>
        <taxon>Kitasatosporales</taxon>
        <taxon>Streptomycetaceae</taxon>
        <taxon>Streptacidiphilus</taxon>
    </lineage>
</organism>
<evidence type="ECO:0000256" key="4">
    <source>
        <dbReference type="ARBA" id="ARBA00022825"/>
    </source>
</evidence>
<evidence type="ECO:0000256" key="5">
    <source>
        <dbReference type="PROSITE-ProRule" id="PRU01240"/>
    </source>
</evidence>
<protein>
    <submittedName>
        <fullName evidence="9">Serine protease, subtilisin family</fullName>
    </submittedName>
</protein>
<evidence type="ECO:0000256" key="3">
    <source>
        <dbReference type="ARBA" id="ARBA00022801"/>
    </source>
</evidence>
<dbReference type="InterPro" id="IPR050131">
    <property type="entry name" value="Peptidase_S8_subtilisin-like"/>
</dbReference>
<dbReference type="eggNOG" id="COG1404">
    <property type="taxonomic scope" value="Bacteria"/>
</dbReference>
<dbReference type="Pfam" id="PF00082">
    <property type="entry name" value="Peptidase_S8"/>
    <property type="match status" value="1"/>
</dbReference>
<gene>
    <name evidence="9" type="ORF">SAMN05414137_111133</name>
</gene>
<reference evidence="10" key="1">
    <citation type="submission" date="2016-10" db="EMBL/GenBank/DDBJ databases">
        <authorList>
            <person name="Varghese N."/>
        </authorList>
    </citation>
    <scope>NUCLEOTIDE SEQUENCE [LARGE SCALE GENOMIC DNA]</scope>
    <source>
        <strain evidence="10">DSM 45096 / BCRC 16803 / CGMCC 4.1857 / CIP 109030 / JCM 12277 / KCTC 19219 / NBRC 100920 / 33214</strain>
    </source>
</reference>
<feature type="compositionally biased region" description="Low complexity" evidence="6">
    <location>
        <begin position="363"/>
        <end position="404"/>
    </location>
</feature>
<comment type="similarity">
    <text evidence="1 5">Belongs to the peptidase S8 family.</text>
</comment>
<evidence type="ECO:0000313" key="10">
    <source>
        <dbReference type="Proteomes" id="UP000183015"/>
    </source>
</evidence>
<evidence type="ECO:0000313" key="9">
    <source>
        <dbReference type="EMBL" id="SEL67074.1"/>
    </source>
</evidence>
<keyword evidence="10" id="KW-1185">Reference proteome</keyword>
<keyword evidence="7" id="KW-0472">Membrane</keyword>
<keyword evidence="3 5" id="KW-0378">Hydrolase</keyword>
<feature type="domain" description="Peptidase S8/S53" evidence="8">
    <location>
        <begin position="19"/>
        <end position="270"/>
    </location>
</feature>
<dbReference type="AlphaFoldDB" id="A0A1H7S5R3"/>
<proteinExistence type="inferred from homology"/>
<evidence type="ECO:0000259" key="8">
    <source>
        <dbReference type="Pfam" id="PF00082"/>
    </source>
</evidence>
<feature type="region of interest" description="Disordered" evidence="6">
    <location>
        <begin position="350"/>
        <end position="412"/>
    </location>
</feature>
<dbReference type="PANTHER" id="PTHR43806">
    <property type="entry name" value="PEPTIDASE S8"/>
    <property type="match status" value="1"/>
</dbReference>
<dbReference type="Gene3D" id="3.40.50.200">
    <property type="entry name" value="Peptidase S8/S53 domain"/>
    <property type="match status" value="1"/>
</dbReference>
<evidence type="ECO:0000256" key="2">
    <source>
        <dbReference type="ARBA" id="ARBA00022670"/>
    </source>
</evidence>
<dbReference type="InterPro" id="IPR000209">
    <property type="entry name" value="Peptidase_S8/S53_dom"/>
</dbReference>
<evidence type="ECO:0000256" key="6">
    <source>
        <dbReference type="SAM" id="MobiDB-lite"/>
    </source>
</evidence>
<name>A0A1H7S5R3_STRJI</name>
<feature type="compositionally biased region" description="Low complexity" evidence="6">
    <location>
        <begin position="305"/>
        <end position="319"/>
    </location>
</feature>
<dbReference type="GO" id="GO:0006508">
    <property type="term" value="P:proteolysis"/>
    <property type="evidence" value="ECO:0007669"/>
    <property type="project" value="UniProtKB-KW"/>
</dbReference>
<feature type="region of interest" description="Disordered" evidence="6">
    <location>
        <begin position="282"/>
        <end position="319"/>
    </location>
</feature>
<dbReference type="InterPro" id="IPR015500">
    <property type="entry name" value="Peptidase_S8_subtilisin-rel"/>
</dbReference>
<feature type="active site" description="Charge relay system" evidence="5">
    <location>
        <position position="221"/>
    </location>
</feature>
<dbReference type="Proteomes" id="UP000183015">
    <property type="component" value="Unassembled WGS sequence"/>
</dbReference>
<feature type="active site" description="Charge relay system" evidence="5">
    <location>
        <position position="63"/>
    </location>
</feature>
<evidence type="ECO:0000256" key="1">
    <source>
        <dbReference type="ARBA" id="ARBA00011073"/>
    </source>
</evidence>
<feature type="compositionally biased region" description="Gly residues" evidence="6">
    <location>
        <begin position="351"/>
        <end position="362"/>
    </location>
</feature>
<dbReference type="GO" id="GO:0004252">
    <property type="term" value="F:serine-type endopeptidase activity"/>
    <property type="evidence" value="ECO:0007669"/>
    <property type="project" value="UniProtKB-UniRule"/>
</dbReference>
<dbReference type="PRINTS" id="PR00723">
    <property type="entry name" value="SUBTILISIN"/>
</dbReference>
<keyword evidence="7" id="KW-0812">Transmembrane</keyword>
<dbReference type="EMBL" id="FOAZ01000011">
    <property type="protein sequence ID" value="SEL67074.1"/>
    <property type="molecule type" value="Genomic_DNA"/>
</dbReference>
<feature type="active site" description="Charge relay system" evidence="5">
    <location>
        <position position="28"/>
    </location>
</feature>
<dbReference type="SUPFAM" id="SSF52743">
    <property type="entry name" value="Subtilisin-like"/>
    <property type="match status" value="1"/>
</dbReference>
<dbReference type="STRING" id="235985.SAMN05414137_111133"/>
<dbReference type="InterPro" id="IPR036852">
    <property type="entry name" value="Peptidase_S8/S53_dom_sf"/>
</dbReference>
<keyword evidence="2 5" id="KW-0645">Protease</keyword>
<feature type="transmembrane region" description="Helical" evidence="7">
    <location>
        <begin position="325"/>
        <end position="346"/>
    </location>
</feature>
<evidence type="ECO:0000256" key="7">
    <source>
        <dbReference type="SAM" id="Phobius"/>
    </source>
</evidence>
<dbReference type="PANTHER" id="PTHR43806:SF11">
    <property type="entry name" value="CEREVISIN-RELATED"/>
    <property type="match status" value="1"/>
</dbReference>
<dbReference type="PROSITE" id="PS51892">
    <property type="entry name" value="SUBTILASE"/>
    <property type="match status" value="1"/>
</dbReference>
<keyword evidence="7" id="KW-1133">Transmembrane helix</keyword>